<accession>A0A933W2I9</accession>
<organism evidence="2 3">
    <name type="scientific">Rhodopseudomonas palustris</name>
    <dbReference type="NCBI Taxonomy" id="1076"/>
    <lineage>
        <taxon>Bacteria</taxon>
        <taxon>Pseudomonadati</taxon>
        <taxon>Pseudomonadota</taxon>
        <taxon>Alphaproteobacteria</taxon>
        <taxon>Hyphomicrobiales</taxon>
        <taxon>Nitrobacteraceae</taxon>
        <taxon>Rhodopseudomonas</taxon>
    </lineage>
</organism>
<feature type="region of interest" description="Disordered" evidence="1">
    <location>
        <begin position="43"/>
        <end position="111"/>
    </location>
</feature>
<protein>
    <submittedName>
        <fullName evidence="2">Uncharacterized protein</fullName>
    </submittedName>
</protein>
<evidence type="ECO:0000313" key="3">
    <source>
        <dbReference type="Proteomes" id="UP000782519"/>
    </source>
</evidence>
<evidence type="ECO:0000256" key="1">
    <source>
        <dbReference type="SAM" id="MobiDB-lite"/>
    </source>
</evidence>
<dbReference type="Proteomes" id="UP000782519">
    <property type="component" value="Unassembled WGS sequence"/>
</dbReference>
<reference evidence="2" key="1">
    <citation type="submission" date="2020-07" db="EMBL/GenBank/DDBJ databases">
        <title>Huge and variable diversity of episymbiotic CPR bacteria and DPANN archaea in groundwater ecosystems.</title>
        <authorList>
            <person name="He C.Y."/>
            <person name="Keren R."/>
            <person name="Whittaker M."/>
            <person name="Farag I.F."/>
            <person name="Doudna J."/>
            <person name="Cate J.H.D."/>
            <person name="Banfield J.F."/>
        </authorList>
    </citation>
    <scope>NUCLEOTIDE SEQUENCE</scope>
    <source>
        <strain evidence="2">NC_groundwater_1818_Pr3_B-0.1um_66_35</strain>
    </source>
</reference>
<dbReference type="AlphaFoldDB" id="A0A933W2I9"/>
<evidence type="ECO:0000313" key="2">
    <source>
        <dbReference type="EMBL" id="MBI5130343.1"/>
    </source>
</evidence>
<comment type="caution">
    <text evidence="2">The sequence shown here is derived from an EMBL/GenBank/DDBJ whole genome shotgun (WGS) entry which is preliminary data.</text>
</comment>
<dbReference type="EMBL" id="JACRJB010000035">
    <property type="protein sequence ID" value="MBI5130343.1"/>
    <property type="molecule type" value="Genomic_DNA"/>
</dbReference>
<name>A0A933W2I9_RHOPL</name>
<sequence length="111" mass="11270">MATMNTERGLKRDLLLAGLLIVAGVAISGLSLTQVDDSGRLQLAQATQPLQSTPGAETKPAAPAPTSSGPRPHDIAPQPARPDQDAVDAGAKPALPPAPAEKKGEPIQPKG</sequence>
<proteinExistence type="predicted"/>
<gene>
    <name evidence="2" type="ORF">HZA66_12945</name>
</gene>
<feature type="compositionally biased region" description="Polar residues" evidence="1">
    <location>
        <begin position="44"/>
        <end position="55"/>
    </location>
</feature>